<dbReference type="NCBIfam" id="NF045672">
    <property type="entry name" value="MCP_gp7_epsi_15"/>
    <property type="match status" value="1"/>
</dbReference>
<accession>R6WGT1</accession>
<evidence type="ECO:0000313" key="1">
    <source>
        <dbReference type="EMBL" id="CDD10348.1"/>
    </source>
</evidence>
<organism evidence="1">
    <name type="scientific">Phascolarctobacterium succinatutens CAG:287</name>
    <dbReference type="NCBI Taxonomy" id="1263101"/>
    <lineage>
        <taxon>Bacteria</taxon>
        <taxon>Bacillati</taxon>
        <taxon>Bacillota</taxon>
        <taxon>Negativicutes</taxon>
        <taxon>Acidaminococcales</taxon>
        <taxon>Acidaminococcaceae</taxon>
        <taxon>Phascolarctobacterium</taxon>
    </lineage>
</organism>
<name>R6WGT1_9FIRM</name>
<dbReference type="AlphaFoldDB" id="R6WGT1"/>
<dbReference type="HOGENOM" id="CLU_841637_0_0_9"/>
<dbReference type="Pfam" id="PF20911">
    <property type="entry name" value="GP7"/>
    <property type="match status" value="1"/>
</dbReference>
<dbReference type="InterPro" id="IPR048813">
    <property type="entry name" value="GP7-like"/>
</dbReference>
<sequence>MATIGYSQTMSDLRKYLTPQGAIDRVMEVLNESNPIMEDIRWMEGDLPIGTKTTIRASLPSPSIRRINRGTSPTKGTVKQRIDVCMHLEDRSCVDVELLSGKPNPQAFRMAEDDAHVEGMGQYVARQFLYGNLDEDPDTFNGIAVRYNTLTDGGKGTPGHQVISAGTPGTNTNASIYFVDWGDRRVMGVYPKGTQAGLKTEDLGESDVYDENNKPFRALQTLYSWKCGLAVQNVRSIVRVCNIDVQKLNSLTDSAQRELMNKFIFAKNRLQDPKAPVAYVSDGVYSWLECYLNNKNNVHVTRQDFMDAPPKLYLSGIQIKKLDCQSETEAAVV</sequence>
<gene>
    <name evidence="1" type="ORF">BN587_01970</name>
</gene>
<dbReference type="RefSeq" id="WP_021721002.1">
    <property type="nucleotide sequence ID" value="NZ_FR892819.1"/>
</dbReference>
<dbReference type="EMBL" id="CBGL010000029">
    <property type="protein sequence ID" value="CDD10348.1"/>
    <property type="molecule type" value="Genomic_DNA"/>
</dbReference>
<reference evidence="1" key="1">
    <citation type="submission" date="2012-11" db="EMBL/GenBank/DDBJ databases">
        <title>Dependencies among metagenomic species, viruses, plasmids and units of genetic variation.</title>
        <authorList>
            <person name="Nielsen H.B."/>
            <person name="Almeida M."/>
            <person name="Juncker A.S."/>
            <person name="Rasmussen S."/>
            <person name="Li J."/>
            <person name="Sunagawa S."/>
            <person name="Plichta D."/>
            <person name="Gautier L."/>
            <person name="Le Chatelier E."/>
            <person name="Peletier E."/>
            <person name="Bonde I."/>
            <person name="Nielsen T."/>
            <person name="Manichanh C."/>
            <person name="Arumugam M."/>
            <person name="Batto J."/>
            <person name="Santos M.B.Q.D."/>
            <person name="Blom N."/>
            <person name="Borruel N."/>
            <person name="Burgdorf K.S."/>
            <person name="Boumezbeur F."/>
            <person name="Casellas F."/>
            <person name="Dore J."/>
            <person name="Guarner F."/>
            <person name="Hansen T."/>
            <person name="Hildebrand F."/>
            <person name="Kaas R.S."/>
            <person name="Kennedy S."/>
            <person name="Kristiansen K."/>
            <person name="Kultima J.R."/>
            <person name="Leonard P."/>
            <person name="Levenez F."/>
            <person name="Lund O."/>
            <person name="Moumen B."/>
            <person name="Le Paslier D."/>
            <person name="Pons N."/>
            <person name="Pedersen O."/>
            <person name="Prifti E."/>
            <person name="Qin J."/>
            <person name="Raes J."/>
            <person name="Tap J."/>
            <person name="Tims S."/>
            <person name="Ussery D.W."/>
            <person name="Yamada T."/>
            <person name="MetaHit consortium"/>
            <person name="Renault P."/>
            <person name="Sicheritz-Ponten T."/>
            <person name="Bork P."/>
            <person name="Wang J."/>
            <person name="Brunak S."/>
            <person name="Ehrlich S.D."/>
        </authorList>
    </citation>
    <scope>NUCLEOTIDE SEQUENCE [LARGE SCALE GENOMIC DNA]</scope>
</reference>
<comment type="caution">
    <text evidence="1">The sequence shown here is derived from an EMBL/GenBank/DDBJ whole genome shotgun (WGS) entry which is preliminary data.</text>
</comment>
<dbReference type="Proteomes" id="UP000014937">
    <property type="component" value="Unassembled WGS sequence"/>
</dbReference>
<proteinExistence type="predicted"/>
<protein>
    <submittedName>
        <fullName evidence="1">Uncharacterized protein</fullName>
    </submittedName>
</protein>